<protein>
    <submittedName>
        <fullName evidence="3">Leucine Rich Repeat family protein</fullName>
    </submittedName>
</protein>
<gene>
    <name evidence="3" type="ORF">TVAG_288800</name>
</gene>
<dbReference type="OrthoDB" id="676979at2759"/>
<dbReference type="Pfam" id="PF00560">
    <property type="entry name" value="LRR_1"/>
    <property type="match status" value="1"/>
</dbReference>
<dbReference type="PRINTS" id="PR00019">
    <property type="entry name" value="LEURICHRPT"/>
</dbReference>
<dbReference type="Pfam" id="PF13855">
    <property type="entry name" value="LRR_8"/>
    <property type="match status" value="1"/>
</dbReference>
<evidence type="ECO:0000256" key="2">
    <source>
        <dbReference type="ARBA" id="ARBA00022737"/>
    </source>
</evidence>
<evidence type="ECO:0000313" key="3">
    <source>
        <dbReference type="EMBL" id="EAX85340.1"/>
    </source>
</evidence>
<dbReference type="InParanoid" id="A2GBX6"/>
<dbReference type="SUPFAM" id="SSF52058">
    <property type="entry name" value="L domain-like"/>
    <property type="match status" value="2"/>
</dbReference>
<dbReference type="SUPFAM" id="SSF81606">
    <property type="entry name" value="PP2C-like"/>
    <property type="match status" value="1"/>
</dbReference>
<dbReference type="STRING" id="5722.A2GBX6"/>
<dbReference type="InterPro" id="IPR003591">
    <property type="entry name" value="Leu-rich_rpt_typical-subtyp"/>
</dbReference>
<dbReference type="InterPro" id="IPR025875">
    <property type="entry name" value="Leu-rich_rpt_4"/>
</dbReference>
<dbReference type="SMART" id="SM00364">
    <property type="entry name" value="LRR_BAC"/>
    <property type="match status" value="11"/>
</dbReference>
<dbReference type="InterPro" id="IPR001611">
    <property type="entry name" value="Leu-rich_rpt"/>
</dbReference>
<evidence type="ECO:0000256" key="1">
    <source>
        <dbReference type="ARBA" id="ARBA00022614"/>
    </source>
</evidence>
<dbReference type="PROSITE" id="PS51450">
    <property type="entry name" value="LRR"/>
    <property type="match status" value="5"/>
</dbReference>
<dbReference type="SMART" id="SM00369">
    <property type="entry name" value="LRR_TYP"/>
    <property type="match status" value="8"/>
</dbReference>
<dbReference type="VEuPathDB" id="TrichDB:TVAGG3_0381960"/>
<dbReference type="Gene3D" id="3.80.10.10">
    <property type="entry name" value="Ribonuclease Inhibitor"/>
    <property type="match status" value="4"/>
</dbReference>
<evidence type="ECO:0000313" key="4">
    <source>
        <dbReference type="Proteomes" id="UP000001542"/>
    </source>
</evidence>
<dbReference type="PANTHER" id="PTHR48051">
    <property type="match status" value="1"/>
</dbReference>
<dbReference type="FunCoup" id="A2GBX6">
    <property type="interactions" value="165"/>
</dbReference>
<dbReference type="SMART" id="SM00365">
    <property type="entry name" value="LRR_SD22"/>
    <property type="match status" value="4"/>
</dbReference>
<dbReference type="AlphaFoldDB" id="A2GBX6"/>
<dbReference type="InterPro" id="IPR036457">
    <property type="entry name" value="PPM-type-like_dom_sf"/>
</dbReference>
<dbReference type="Proteomes" id="UP000001542">
    <property type="component" value="Unassembled WGS sequence"/>
</dbReference>
<name>A2GBX6_TRIV3</name>
<keyword evidence="2" id="KW-0677">Repeat</keyword>
<dbReference type="Pfam" id="PF12799">
    <property type="entry name" value="LRR_4"/>
    <property type="match status" value="1"/>
</dbReference>
<keyword evidence="4" id="KW-1185">Reference proteome</keyword>
<organism evidence="3 4">
    <name type="scientific">Trichomonas vaginalis (strain ATCC PRA-98 / G3)</name>
    <dbReference type="NCBI Taxonomy" id="412133"/>
    <lineage>
        <taxon>Eukaryota</taxon>
        <taxon>Metamonada</taxon>
        <taxon>Parabasalia</taxon>
        <taxon>Trichomonadida</taxon>
        <taxon>Trichomonadidae</taxon>
        <taxon>Trichomonas</taxon>
    </lineage>
</organism>
<dbReference type="InterPro" id="IPR032675">
    <property type="entry name" value="LRR_dom_sf"/>
</dbReference>
<dbReference type="Gene3D" id="3.60.40.10">
    <property type="entry name" value="PPM-type phosphatase domain"/>
    <property type="match status" value="1"/>
</dbReference>
<dbReference type="SMR" id="A2GBX6"/>
<keyword evidence="1" id="KW-0433">Leucine-rich repeat</keyword>
<reference evidence="3" key="1">
    <citation type="submission" date="2006-10" db="EMBL/GenBank/DDBJ databases">
        <authorList>
            <person name="Amadeo P."/>
            <person name="Zhao Q."/>
            <person name="Wortman J."/>
            <person name="Fraser-Liggett C."/>
            <person name="Carlton J."/>
        </authorList>
    </citation>
    <scope>NUCLEOTIDE SEQUENCE</scope>
    <source>
        <strain evidence="3">G3</strain>
    </source>
</reference>
<dbReference type="VEuPathDB" id="TrichDB:TVAG_288800"/>
<accession>A2GBX6</accession>
<proteinExistence type="predicted"/>
<dbReference type="EMBL" id="DS114976">
    <property type="protein sequence ID" value="EAX85340.1"/>
    <property type="molecule type" value="Genomic_DNA"/>
</dbReference>
<reference evidence="3" key="2">
    <citation type="journal article" date="2007" name="Science">
        <title>Draft genome sequence of the sexually transmitted pathogen Trichomonas vaginalis.</title>
        <authorList>
            <person name="Carlton J.M."/>
            <person name="Hirt R.P."/>
            <person name="Silva J.C."/>
            <person name="Delcher A.L."/>
            <person name="Schatz M."/>
            <person name="Zhao Q."/>
            <person name="Wortman J.R."/>
            <person name="Bidwell S.L."/>
            <person name="Alsmark U.C.M."/>
            <person name="Besteiro S."/>
            <person name="Sicheritz-Ponten T."/>
            <person name="Noel C.J."/>
            <person name="Dacks J.B."/>
            <person name="Foster P.G."/>
            <person name="Simillion C."/>
            <person name="Van de Peer Y."/>
            <person name="Miranda-Saavedra D."/>
            <person name="Barton G.J."/>
            <person name="Westrop G.D."/>
            <person name="Mueller S."/>
            <person name="Dessi D."/>
            <person name="Fiori P.L."/>
            <person name="Ren Q."/>
            <person name="Paulsen I."/>
            <person name="Zhang H."/>
            <person name="Bastida-Corcuera F.D."/>
            <person name="Simoes-Barbosa A."/>
            <person name="Brown M.T."/>
            <person name="Hayes R.D."/>
            <person name="Mukherjee M."/>
            <person name="Okumura C.Y."/>
            <person name="Schneider R."/>
            <person name="Smith A.J."/>
            <person name="Vanacova S."/>
            <person name="Villalvazo M."/>
            <person name="Haas B.J."/>
            <person name="Pertea M."/>
            <person name="Feldblyum T.V."/>
            <person name="Utterback T.R."/>
            <person name="Shu C.L."/>
            <person name="Osoegawa K."/>
            <person name="de Jong P.J."/>
            <person name="Hrdy I."/>
            <person name="Horvathova L."/>
            <person name="Zubacova Z."/>
            <person name="Dolezal P."/>
            <person name="Malik S.B."/>
            <person name="Logsdon J.M. Jr."/>
            <person name="Henze K."/>
            <person name="Gupta A."/>
            <person name="Wang C.C."/>
            <person name="Dunne R.L."/>
            <person name="Upcroft J.A."/>
            <person name="Upcroft P."/>
            <person name="White O."/>
            <person name="Salzberg S.L."/>
            <person name="Tang P."/>
            <person name="Chiu C.-H."/>
            <person name="Lee Y.-S."/>
            <person name="Embley T.M."/>
            <person name="Coombs G.H."/>
            <person name="Mottram J.C."/>
            <person name="Tachezy J."/>
            <person name="Fraser-Liggett C.M."/>
            <person name="Johnson P.J."/>
        </authorList>
    </citation>
    <scope>NUCLEOTIDE SEQUENCE [LARGE SCALE GENOMIC DNA]</scope>
    <source>
        <strain evidence="3">G3</strain>
    </source>
</reference>
<sequence length="818" mass="92225">MGVEESIVRAFIQRPVIELIDKGVKELPDYVNVQLPCTEINLKGNFIPWLPSDLKNLVRLCLSRNSYIRLPPPLVSAILTYSNLEVLDLSYNSLTDIGTLLNKMPSLRTVNLFGNKLSTIRFEKSKIENMDLGNNNLTQFPVCPETITNLTLDNNKINQIEIKQSLEKLKKLCASNNQMITFNILSLLPILLILDVSYNQLTTLPALSNVVPKLRVLDITSNMFPDIPDLPRTIIELKASYNKLRVVPDFIKSLSTVNIIDFSHNYIKTVDQSQIPTYLVHFRLQDNCLEDVSLPSIGGIEKILCMKNQLSEIPNVGSPNLASEFFLSQNCIRTIKMTSFSKLVTKIDLTNNKLKEIPRELFALQNLAYLFLSGNRISKIPSSIGKSQIIFLAISGNQLKRLPKRLPPTLEYLLASDCNISEIPEIIYKLEDLQELDLSHNHISIVPSLPTVKKLMLNDNELTEFPVDIPECEYLDVSCNKIQQIPHENKTQMLKYLDLSSNQLIEFNSEMKFENLRILKLQFNRISSQLDLSNFPKLSQIDLSSTNVTFKESPPPGLIVCSPEKKLDKNYFIRYSNPDTACGYASTLGIRQLREDIAIAQTFLLNGINLYGIVDGRNYDKSHVFVANQIVRQILEEDDITNEIVISRVAKAVEKSYWSEMKNPGSIDNKFSVPEYAFVLTHKKDAIFCASGNIRALVIGTSTFEVESTLVFGTPQLGVSLNRSYGVFSGPTTMSIGRNEVYSKEINTNATKISLKDGRWLLLLSAAVRDHLTVKDIISLSEKAKDANNFAQRIRDATYSALNCDNITVIVVDLEKMP</sequence>
<dbReference type="PANTHER" id="PTHR48051:SF1">
    <property type="entry name" value="RAS SUPPRESSOR PROTEIN 1"/>
    <property type="match status" value="1"/>
</dbReference>
<dbReference type="eggNOG" id="KOG0472">
    <property type="taxonomic scope" value="Eukaryota"/>
</dbReference>
<dbReference type="InterPro" id="IPR050216">
    <property type="entry name" value="LRR_domain-containing"/>
</dbReference>